<reference evidence="2 3" key="1">
    <citation type="submission" date="2019-03" db="EMBL/GenBank/DDBJ databases">
        <title>Genomic Encyclopedia of Type Strains, Phase IV (KMG-IV): sequencing the most valuable type-strain genomes for metagenomic binning, comparative biology and taxonomic classification.</title>
        <authorList>
            <person name="Goeker M."/>
        </authorList>
    </citation>
    <scope>NUCLEOTIDE SEQUENCE [LARGE SCALE GENOMIC DNA]</scope>
    <source>
        <strain evidence="2 3">DSM 21944</strain>
    </source>
</reference>
<dbReference type="RefSeq" id="WP_123521021.1">
    <property type="nucleotide sequence ID" value="NZ_JBHLWF010000010.1"/>
</dbReference>
<organism evidence="2 3">
    <name type="scientific">Pseudofulvimonas gallinarii</name>
    <dbReference type="NCBI Taxonomy" id="634155"/>
    <lineage>
        <taxon>Bacteria</taxon>
        <taxon>Pseudomonadati</taxon>
        <taxon>Pseudomonadota</taxon>
        <taxon>Gammaproteobacteria</taxon>
        <taxon>Lysobacterales</taxon>
        <taxon>Rhodanobacteraceae</taxon>
        <taxon>Pseudofulvimonas</taxon>
    </lineage>
</organism>
<dbReference type="Gene3D" id="3.10.129.10">
    <property type="entry name" value="Hotdog Thioesterase"/>
    <property type="match status" value="1"/>
</dbReference>
<dbReference type="OrthoDB" id="9814774at2"/>
<dbReference type="InterPro" id="IPR027961">
    <property type="entry name" value="DUF4442"/>
</dbReference>
<proteinExistence type="predicted"/>
<name>A0A4S3KV09_9GAMM</name>
<evidence type="ECO:0000313" key="2">
    <source>
        <dbReference type="EMBL" id="TCS94042.1"/>
    </source>
</evidence>
<protein>
    <submittedName>
        <fullName evidence="2">Acyl-coenzyme A thioesterase PaaI-like protein</fullName>
    </submittedName>
</protein>
<dbReference type="Pfam" id="PF14539">
    <property type="entry name" value="DUF4442"/>
    <property type="match status" value="1"/>
</dbReference>
<dbReference type="SUPFAM" id="SSF54637">
    <property type="entry name" value="Thioesterase/thiol ester dehydrase-isomerase"/>
    <property type="match status" value="1"/>
</dbReference>
<feature type="transmembrane region" description="Helical" evidence="1">
    <location>
        <begin position="53"/>
        <end position="70"/>
    </location>
</feature>
<evidence type="ECO:0000313" key="3">
    <source>
        <dbReference type="Proteomes" id="UP000294599"/>
    </source>
</evidence>
<sequence length="152" mass="17739">MYVSARRMRWILNLWPPFLFTGVRVRAIAADYSRAEVVLRRRWYNRNAVGTHFGGSLFAMTDPFWMLLVMQRLGRDYVVWDKAAEIDFVAPGRSDVHARFELDGETVEELRAATADGHRHLRWFDTDVVDGTGKVIARVRKQLYIRKKRPSA</sequence>
<keyword evidence="1" id="KW-1133">Transmembrane helix</keyword>
<keyword evidence="1" id="KW-0812">Transmembrane</keyword>
<dbReference type="Proteomes" id="UP000294599">
    <property type="component" value="Unassembled WGS sequence"/>
</dbReference>
<dbReference type="AlphaFoldDB" id="A0A4S3KV09"/>
<keyword evidence="3" id="KW-1185">Reference proteome</keyword>
<dbReference type="EMBL" id="SMAF01000024">
    <property type="protein sequence ID" value="TCS94042.1"/>
    <property type="molecule type" value="Genomic_DNA"/>
</dbReference>
<dbReference type="InterPro" id="IPR029069">
    <property type="entry name" value="HotDog_dom_sf"/>
</dbReference>
<keyword evidence="1" id="KW-0472">Membrane</keyword>
<gene>
    <name evidence="2" type="ORF">EDC25_12417</name>
</gene>
<accession>A0A4S3KV09</accession>
<comment type="caution">
    <text evidence="2">The sequence shown here is derived from an EMBL/GenBank/DDBJ whole genome shotgun (WGS) entry which is preliminary data.</text>
</comment>
<evidence type="ECO:0000256" key="1">
    <source>
        <dbReference type="SAM" id="Phobius"/>
    </source>
</evidence>